<dbReference type="Proteomes" id="UP001066276">
    <property type="component" value="Chromosome 8"/>
</dbReference>
<sequence>MATITEAAEVEDIMTTVAGEEVEAVEGFSAFFLGLDGALGSVGLPAHAEDVNNASSQNGVGVEQDAKEAEVTIINFSNDSAMIPANTWTFADPAPIDVIHKYVPGHAAYTPEA</sequence>
<accession>A0AAV7NZ02</accession>
<evidence type="ECO:0000313" key="2">
    <source>
        <dbReference type="Proteomes" id="UP001066276"/>
    </source>
</evidence>
<keyword evidence="2" id="KW-1185">Reference proteome</keyword>
<dbReference type="EMBL" id="JANPWB010000012">
    <property type="protein sequence ID" value="KAJ1121298.1"/>
    <property type="molecule type" value="Genomic_DNA"/>
</dbReference>
<proteinExistence type="predicted"/>
<organism evidence="1 2">
    <name type="scientific">Pleurodeles waltl</name>
    <name type="common">Iberian ribbed newt</name>
    <dbReference type="NCBI Taxonomy" id="8319"/>
    <lineage>
        <taxon>Eukaryota</taxon>
        <taxon>Metazoa</taxon>
        <taxon>Chordata</taxon>
        <taxon>Craniata</taxon>
        <taxon>Vertebrata</taxon>
        <taxon>Euteleostomi</taxon>
        <taxon>Amphibia</taxon>
        <taxon>Batrachia</taxon>
        <taxon>Caudata</taxon>
        <taxon>Salamandroidea</taxon>
        <taxon>Salamandridae</taxon>
        <taxon>Pleurodelinae</taxon>
        <taxon>Pleurodeles</taxon>
    </lineage>
</organism>
<name>A0AAV7NZ02_PLEWA</name>
<dbReference type="AlphaFoldDB" id="A0AAV7NZ02"/>
<comment type="caution">
    <text evidence="1">The sequence shown here is derived from an EMBL/GenBank/DDBJ whole genome shotgun (WGS) entry which is preliminary data.</text>
</comment>
<reference evidence="1" key="1">
    <citation type="journal article" date="2022" name="bioRxiv">
        <title>Sequencing and chromosome-scale assembly of the giantPleurodeles waltlgenome.</title>
        <authorList>
            <person name="Brown T."/>
            <person name="Elewa A."/>
            <person name="Iarovenko S."/>
            <person name="Subramanian E."/>
            <person name="Araus A.J."/>
            <person name="Petzold A."/>
            <person name="Susuki M."/>
            <person name="Suzuki K.-i.T."/>
            <person name="Hayashi T."/>
            <person name="Toyoda A."/>
            <person name="Oliveira C."/>
            <person name="Osipova E."/>
            <person name="Leigh N.D."/>
            <person name="Simon A."/>
            <person name="Yun M.H."/>
        </authorList>
    </citation>
    <scope>NUCLEOTIDE SEQUENCE</scope>
    <source>
        <strain evidence="1">20211129_DDA</strain>
        <tissue evidence="1">Liver</tissue>
    </source>
</reference>
<protein>
    <submittedName>
        <fullName evidence="1">Uncharacterized protein</fullName>
    </submittedName>
</protein>
<evidence type="ECO:0000313" key="1">
    <source>
        <dbReference type="EMBL" id="KAJ1121298.1"/>
    </source>
</evidence>
<gene>
    <name evidence="1" type="ORF">NDU88_009411</name>
</gene>